<dbReference type="InterPro" id="IPR050297">
    <property type="entry name" value="LipidA_mod_glycosyltrf_83"/>
</dbReference>
<feature type="transmembrane region" description="Helical" evidence="8">
    <location>
        <begin position="88"/>
        <end position="106"/>
    </location>
</feature>
<evidence type="ECO:0000256" key="7">
    <source>
        <dbReference type="ARBA" id="ARBA00023136"/>
    </source>
</evidence>
<dbReference type="RefSeq" id="WP_171000247.1">
    <property type="nucleotide sequence ID" value="NZ_BJDH01000001.1"/>
</dbReference>
<evidence type="ECO:0000259" key="9">
    <source>
        <dbReference type="Pfam" id="PF13231"/>
    </source>
</evidence>
<keyword evidence="2" id="KW-1003">Cell membrane</keyword>
<dbReference type="EMBL" id="JBHSSB010000014">
    <property type="protein sequence ID" value="MFC6294367.1"/>
    <property type="molecule type" value="Genomic_DNA"/>
</dbReference>
<sequence length="326" mass="36491">MLKVIWPYFNQHWELWLLGLALLLRVVWVLVAKTPPTQDYFQLHRASLAFAHGVSDFATQNQYVNFSPYMLGFVLYQGSIIKLFGDSLLLLQLLNCIFSVVTIYFVGQITYRLYGKRAQILAMLMMTVYVPNVVVTSVLTNDILAVAFFMLAIWLLVAYPLTWKNGTVIGLVIFAGNFIRPLASIILLAVTLYELFIDLPTQQHKRGVVLGLVSLLFAFGIANLGSNYLVQATGISPQSITTTNTDWKLALGLNADSDGKWNPTDYSVVNVGKTPSQRQKLAHQLVVQRASNPRKLVGLFVKSLPSCGRTLIQPFLGELSIQTYRN</sequence>
<evidence type="ECO:0000256" key="5">
    <source>
        <dbReference type="ARBA" id="ARBA00022692"/>
    </source>
</evidence>
<feature type="domain" description="Glycosyltransferase RgtA/B/C/D-like" evidence="9">
    <location>
        <begin position="79"/>
        <end position="217"/>
    </location>
</feature>
<feature type="transmembrane region" description="Helical" evidence="8">
    <location>
        <begin position="15"/>
        <end position="32"/>
    </location>
</feature>
<feature type="transmembrane region" description="Helical" evidence="8">
    <location>
        <begin position="118"/>
        <end position="136"/>
    </location>
</feature>
<keyword evidence="7 8" id="KW-0472">Membrane</keyword>
<name>A0ABW1UG12_9LACO</name>
<keyword evidence="3 10" id="KW-0328">Glycosyltransferase</keyword>
<dbReference type="Pfam" id="PF13231">
    <property type="entry name" value="PMT_2"/>
    <property type="match status" value="1"/>
</dbReference>
<reference evidence="11" key="1">
    <citation type="journal article" date="2019" name="Int. J. Syst. Evol. Microbiol.">
        <title>The Global Catalogue of Microorganisms (GCM) 10K type strain sequencing project: providing services to taxonomists for standard genome sequencing and annotation.</title>
        <authorList>
            <consortium name="The Broad Institute Genomics Platform"/>
            <consortium name="The Broad Institute Genome Sequencing Center for Infectious Disease"/>
            <person name="Wu L."/>
            <person name="Ma J."/>
        </authorList>
    </citation>
    <scope>NUCLEOTIDE SEQUENCE [LARGE SCALE GENOMIC DNA]</scope>
    <source>
        <strain evidence="11">CCM 8934</strain>
    </source>
</reference>
<feature type="transmembrane region" description="Helical" evidence="8">
    <location>
        <begin position="168"/>
        <end position="196"/>
    </location>
</feature>
<evidence type="ECO:0000256" key="4">
    <source>
        <dbReference type="ARBA" id="ARBA00022679"/>
    </source>
</evidence>
<evidence type="ECO:0000313" key="10">
    <source>
        <dbReference type="EMBL" id="MFC6294367.1"/>
    </source>
</evidence>
<dbReference type="InterPro" id="IPR038731">
    <property type="entry name" value="RgtA/B/C-like"/>
</dbReference>
<evidence type="ECO:0000313" key="11">
    <source>
        <dbReference type="Proteomes" id="UP001596227"/>
    </source>
</evidence>
<protein>
    <submittedName>
        <fullName evidence="10">Glycosyltransferase family 39 protein</fullName>
        <ecNumber evidence="10">2.4.-.-</ecNumber>
    </submittedName>
</protein>
<organism evidence="10 11">
    <name type="scientific">Lactiplantibacillus daoliensis</name>
    <dbReference type="NCBI Taxonomy" id="2559916"/>
    <lineage>
        <taxon>Bacteria</taxon>
        <taxon>Bacillati</taxon>
        <taxon>Bacillota</taxon>
        <taxon>Bacilli</taxon>
        <taxon>Lactobacillales</taxon>
        <taxon>Lactobacillaceae</taxon>
        <taxon>Lactiplantibacillus</taxon>
    </lineage>
</organism>
<evidence type="ECO:0000256" key="8">
    <source>
        <dbReference type="SAM" id="Phobius"/>
    </source>
</evidence>
<keyword evidence="6 8" id="KW-1133">Transmembrane helix</keyword>
<comment type="caution">
    <text evidence="10">The sequence shown here is derived from an EMBL/GenBank/DDBJ whole genome shotgun (WGS) entry which is preliminary data.</text>
</comment>
<dbReference type="GO" id="GO:0016757">
    <property type="term" value="F:glycosyltransferase activity"/>
    <property type="evidence" value="ECO:0007669"/>
    <property type="project" value="UniProtKB-KW"/>
</dbReference>
<keyword evidence="4 10" id="KW-0808">Transferase</keyword>
<dbReference type="Proteomes" id="UP001596227">
    <property type="component" value="Unassembled WGS sequence"/>
</dbReference>
<comment type="subcellular location">
    <subcellularLocation>
        <location evidence="1">Cell membrane</location>
        <topology evidence="1">Multi-pass membrane protein</topology>
    </subcellularLocation>
</comment>
<feature type="transmembrane region" description="Helical" evidence="8">
    <location>
        <begin position="143"/>
        <end position="162"/>
    </location>
</feature>
<keyword evidence="11" id="KW-1185">Reference proteome</keyword>
<proteinExistence type="predicted"/>
<evidence type="ECO:0000256" key="6">
    <source>
        <dbReference type="ARBA" id="ARBA00022989"/>
    </source>
</evidence>
<feature type="transmembrane region" description="Helical" evidence="8">
    <location>
        <begin position="208"/>
        <end position="230"/>
    </location>
</feature>
<evidence type="ECO:0000256" key="1">
    <source>
        <dbReference type="ARBA" id="ARBA00004651"/>
    </source>
</evidence>
<keyword evidence="5 8" id="KW-0812">Transmembrane</keyword>
<accession>A0ABW1UG12</accession>
<evidence type="ECO:0000256" key="2">
    <source>
        <dbReference type="ARBA" id="ARBA00022475"/>
    </source>
</evidence>
<dbReference type="PANTHER" id="PTHR33908:SF11">
    <property type="entry name" value="MEMBRANE PROTEIN"/>
    <property type="match status" value="1"/>
</dbReference>
<gene>
    <name evidence="10" type="ORF">ACFQH1_04040</name>
</gene>
<dbReference type="EC" id="2.4.-.-" evidence="10"/>
<evidence type="ECO:0000256" key="3">
    <source>
        <dbReference type="ARBA" id="ARBA00022676"/>
    </source>
</evidence>
<dbReference type="PANTHER" id="PTHR33908">
    <property type="entry name" value="MANNOSYLTRANSFERASE YKCB-RELATED"/>
    <property type="match status" value="1"/>
</dbReference>